<evidence type="ECO:0000256" key="25">
    <source>
        <dbReference type="ARBA" id="ARBA00069601"/>
    </source>
</evidence>
<dbReference type="FunFam" id="1.10.1170.10:FF:000001">
    <property type="entry name" value="baculoviral IAP repeat-containing protein 6 isoform X1"/>
    <property type="match status" value="1"/>
</dbReference>
<dbReference type="SMART" id="SM00212">
    <property type="entry name" value="UBCc"/>
    <property type="match status" value="1"/>
</dbReference>
<keyword evidence="21" id="KW-0472">Membrane</keyword>
<dbReference type="GO" id="GO:0051301">
    <property type="term" value="P:cell division"/>
    <property type="evidence" value="ECO:0007669"/>
    <property type="project" value="UniProtKB-KW"/>
</dbReference>
<feature type="region of interest" description="Disordered" evidence="30">
    <location>
        <begin position="2160"/>
        <end position="2192"/>
    </location>
</feature>
<keyword evidence="15" id="KW-0967">Endosome</keyword>
<evidence type="ECO:0000256" key="15">
    <source>
        <dbReference type="ARBA" id="ARBA00022753"/>
    </source>
</evidence>
<dbReference type="SMART" id="SM00238">
    <property type="entry name" value="BIR"/>
    <property type="match status" value="1"/>
</dbReference>
<gene>
    <name evidence="32" type="primary">IAP6</name>
    <name evidence="32" type="ORF">AaeL_AAEL012446</name>
</gene>
<protein>
    <recommendedName>
        <fullName evidence="25">Dual E2 ubiquitin-conjugating enzyme/E3 ubiquitin-protein ligase BIRC6</fullName>
    </recommendedName>
    <alternativeName>
        <fullName evidence="28">BIR repeat-containing ubiquitin-conjugating enzyme</fullName>
    </alternativeName>
    <alternativeName>
        <fullName evidence="27">Baculoviral IAP repeat-containing protein 6</fullName>
    </alternativeName>
    <alternativeName>
        <fullName evidence="26">Ubiquitin-conjugating BIR domain enzyme apollon</fullName>
    </alternativeName>
</protein>
<feature type="compositionally biased region" description="Polar residues" evidence="30">
    <location>
        <begin position="2793"/>
        <end position="2806"/>
    </location>
</feature>
<organism evidence="32 33">
    <name type="scientific">Aedes aegypti</name>
    <name type="common">Yellowfever mosquito</name>
    <name type="synonym">Culex aegypti</name>
    <dbReference type="NCBI Taxonomy" id="7159"/>
    <lineage>
        <taxon>Eukaryota</taxon>
        <taxon>Metazoa</taxon>
        <taxon>Ecdysozoa</taxon>
        <taxon>Arthropoda</taxon>
        <taxon>Hexapoda</taxon>
        <taxon>Insecta</taxon>
        <taxon>Pterygota</taxon>
        <taxon>Neoptera</taxon>
        <taxon>Endopterygota</taxon>
        <taxon>Diptera</taxon>
        <taxon>Nematocera</taxon>
        <taxon>Culicoidea</taxon>
        <taxon>Culicidae</taxon>
        <taxon>Culicinae</taxon>
        <taxon>Aedini</taxon>
        <taxon>Aedes</taxon>
        <taxon>Stegomyia</taxon>
    </lineage>
</organism>
<evidence type="ECO:0000256" key="12">
    <source>
        <dbReference type="ARBA" id="ARBA00022703"/>
    </source>
</evidence>
<comment type="subcellular location">
    <subcellularLocation>
        <location evidence="4">Cytoplasm</location>
        <location evidence="4">Cytoskeleton</location>
        <location evidence="4">Microtubule organizing center</location>
        <location evidence="4">Centrosome</location>
    </subcellularLocation>
    <subcellularLocation>
        <location evidence="5">Cytoplasm</location>
        <location evidence="5">Cytoskeleton</location>
        <location evidence="5">Spindle pole</location>
    </subcellularLocation>
    <subcellularLocation>
        <location evidence="1">Endosome</location>
    </subcellularLocation>
    <subcellularLocation>
        <location evidence="2">Golgi apparatus</location>
        <location evidence="2">trans-Golgi network membrane</location>
    </subcellularLocation>
    <subcellularLocation>
        <location evidence="3">Midbody</location>
    </subcellularLocation>
</comment>
<evidence type="ECO:0000256" key="29">
    <source>
        <dbReference type="SAM" id="Coils"/>
    </source>
</evidence>
<reference evidence="32" key="1">
    <citation type="submission" date="2005-10" db="EMBL/GenBank/DDBJ databases">
        <authorList>
            <person name="Loftus B.J."/>
            <person name="Nene V.M."/>
            <person name="Hannick L.I."/>
            <person name="Bidwell S."/>
            <person name="Haas B."/>
            <person name="Amedeo P."/>
            <person name="Orvis J."/>
            <person name="Wortman J.R."/>
            <person name="White O.R."/>
            <person name="Salzberg S."/>
            <person name="Shumway M."/>
            <person name="Koo H."/>
            <person name="Zhao Y."/>
            <person name="Holmes M."/>
            <person name="Miller J."/>
            <person name="Schatz M."/>
            <person name="Pop M."/>
            <person name="Pai G."/>
            <person name="Utterback T."/>
            <person name="Rogers Y.-H."/>
            <person name="Kravitz S."/>
            <person name="Fraser C.M."/>
        </authorList>
    </citation>
    <scope>NUCLEOTIDE SEQUENCE</scope>
    <source>
        <strain evidence="32">Liverpool</strain>
    </source>
</reference>
<feature type="compositionally biased region" description="Polar residues" evidence="30">
    <location>
        <begin position="3700"/>
        <end position="3711"/>
    </location>
</feature>
<evidence type="ECO:0000256" key="16">
    <source>
        <dbReference type="ARBA" id="ARBA00022776"/>
    </source>
</evidence>
<feature type="compositionally biased region" description="Acidic residues" evidence="30">
    <location>
        <begin position="4800"/>
        <end position="4810"/>
    </location>
</feature>
<evidence type="ECO:0000256" key="4">
    <source>
        <dbReference type="ARBA" id="ARBA00004300"/>
    </source>
</evidence>
<feature type="region of interest" description="Disordered" evidence="30">
    <location>
        <begin position="4141"/>
        <end position="4174"/>
    </location>
</feature>
<dbReference type="GO" id="GO:0005813">
    <property type="term" value="C:centrosome"/>
    <property type="evidence" value="ECO:0007669"/>
    <property type="project" value="UniProtKB-SubCell"/>
</dbReference>
<keyword evidence="6" id="KW-0963">Cytoplasm</keyword>
<evidence type="ECO:0000256" key="3">
    <source>
        <dbReference type="ARBA" id="ARBA00004214"/>
    </source>
</evidence>
<keyword evidence="23" id="KW-0131">Cell cycle</keyword>
<evidence type="ECO:0000256" key="24">
    <source>
        <dbReference type="ARBA" id="ARBA00060909"/>
    </source>
</evidence>
<keyword evidence="16" id="KW-0498">Mitosis</keyword>
<keyword evidence="19" id="KW-0832">Ubl conjugation</keyword>
<dbReference type="GO" id="GO:0032465">
    <property type="term" value="P:regulation of cytokinesis"/>
    <property type="evidence" value="ECO:0007669"/>
    <property type="project" value="InterPro"/>
</dbReference>
<dbReference type="PhylomeDB" id="Q16M36"/>
<evidence type="ECO:0000256" key="19">
    <source>
        <dbReference type="ARBA" id="ARBA00022843"/>
    </source>
</evidence>
<dbReference type="PROSITE" id="PS50127">
    <property type="entry name" value="UBC_2"/>
    <property type="match status" value="1"/>
</dbReference>
<keyword evidence="22" id="KW-0206">Cytoskeleton</keyword>
<dbReference type="SUPFAM" id="SSF69322">
    <property type="entry name" value="Tricorn protease domain 2"/>
    <property type="match status" value="1"/>
</dbReference>
<dbReference type="InterPro" id="IPR016135">
    <property type="entry name" value="UBQ-conjugating_enzyme/RWD"/>
</dbReference>
<keyword evidence="9" id="KW-0132">Cell division</keyword>
<dbReference type="SUPFAM" id="SSF57924">
    <property type="entry name" value="Inhibitor of apoptosis (IAP) repeat"/>
    <property type="match status" value="1"/>
</dbReference>
<dbReference type="GO" id="GO:0043066">
    <property type="term" value="P:negative regulation of apoptotic process"/>
    <property type="evidence" value="ECO:0007669"/>
    <property type="project" value="UniProtKB-ARBA"/>
</dbReference>
<evidence type="ECO:0000256" key="18">
    <source>
        <dbReference type="ARBA" id="ARBA00022833"/>
    </source>
</evidence>
<evidence type="ECO:0000313" key="32">
    <source>
        <dbReference type="EMBL" id="EAT35381.2"/>
    </source>
</evidence>
<dbReference type="eggNOG" id="KOG0895">
    <property type="taxonomic scope" value="Eukaryota"/>
</dbReference>
<keyword evidence="14" id="KW-0677">Repeat</keyword>
<evidence type="ECO:0000256" key="1">
    <source>
        <dbReference type="ARBA" id="ARBA00004177"/>
    </source>
</evidence>
<proteinExistence type="inferred from homology"/>
<evidence type="ECO:0000256" key="13">
    <source>
        <dbReference type="ARBA" id="ARBA00022723"/>
    </source>
</evidence>
<evidence type="ECO:0000256" key="5">
    <source>
        <dbReference type="ARBA" id="ARBA00004647"/>
    </source>
</evidence>
<feature type="region of interest" description="Disordered" evidence="30">
    <location>
        <begin position="2296"/>
        <end position="2331"/>
    </location>
</feature>
<dbReference type="SUPFAM" id="SSF54495">
    <property type="entry name" value="UBC-like"/>
    <property type="match status" value="1"/>
</dbReference>
<evidence type="ECO:0000256" key="6">
    <source>
        <dbReference type="ARBA" id="ARBA00022490"/>
    </source>
</evidence>
<dbReference type="STRING" id="7159.Q16M36"/>
<evidence type="ECO:0000256" key="7">
    <source>
        <dbReference type="ARBA" id="ARBA00022553"/>
    </source>
</evidence>
<evidence type="ECO:0000259" key="31">
    <source>
        <dbReference type="PROSITE" id="PS50127"/>
    </source>
</evidence>
<evidence type="ECO:0000256" key="22">
    <source>
        <dbReference type="ARBA" id="ARBA00023212"/>
    </source>
</evidence>
<evidence type="ECO:0000256" key="11">
    <source>
        <dbReference type="ARBA" id="ARBA00022690"/>
    </source>
</evidence>
<evidence type="ECO:0000256" key="2">
    <source>
        <dbReference type="ARBA" id="ARBA00004198"/>
    </source>
</evidence>
<dbReference type="InterPro" id="IPR000608">
    <property type="entry name" value="UBC"/>
</dbReference>
<dbReference type="CDD" id="cd00022">
    <property type="entry name" value="BIR"/>
    <property type="match status" value="1"/>
</dbReference>
<accession>Q16M36</accession>
<feature type="domain" description="UBC core" evidence="31">
    <location>
        <begin position="4450"/>
        <end position="4617"/>
    </location>
</feature>
<dbReference type="PaxDb" id="7159-AAEL012446-PA"/>
<feature type="compositionally biased region" description="Low complexity" evidence="30">
    <location>
        <begin position="4747"/>
        <end position="4757"/>
    </location>
</feature>
<dbReference type="PANTHER" id="PTHR46116:SF39">
    <property type="entry name" value="BACULOVIRAL IAP REPEAT-CONTAINING PROTEIN 6"/>
    <property type="match status" value="1"/>
</dbReference>
<evidence type="ECO:0000256" key="14">
    <source>
        <dbReference type="ARBA" id="ARBA00022737"/>
    </source>
</evidence>
<keyword evidence="7" id="KW-0597">Phosphoprotein</keyword>
<evidence type="ECO:0000256" key="8">
    <source>
        <dbReference type="ARBA" id="ARBA00022574"/>
    </source>
</evidence>
<dbReference type="GO" id="GO:0030496">
    <property type="term" value="C:midbody"/>
    <property type="evidence" value="ECO:0007669"/>
    <property type="project" value="UniProtKB-SubCell"/>
</dbReference>
<dbReference type="GO" id="GO:0000922">
    <property type="term" value="C:spindle pole"/>
    <property type="evidence" value="ECO:0007669"/>
    <property type="project" value="UniProtKB-SubCell"/>
</dbReference>
<dbReference type="HOGENOM" id="CLU_000111_1_0_1"/>
<dbReference type="InterPro" id="IPR001370">
    <property type="entry name" value="BIR_rpt"/>
</dbReference>
<feature type="region of interest" description="Disordered" evidence="30">
    <location>
        <begin position="2781"/>
        <end position="2820"/>
    </location>
</feature>
<evidence type="ECO:0000256" key="30">
    <source>
        <dbReference type="SAM" id="MobiDB-lite"/>
    </source>
</evidence>
<dbReference type="PANTHER" id="PTHR46116">
    <property type="entry name" value="(E3-INDEPENDENT) E2 UBIQUITIN-CONJUGATING ENZYME"/>
    <property type="match status" value="1"/>
</dbReference>
<dbReference type="GO" id="GO:0006915">
    <property type="term" value="P:apoptotic process"/>
    <property type="evidence" value="ECO:0007669"/>
    <property type="project" value="UniProtKB-KW"/>
</dbReference>
<evidence type="ECO:0000256" key="26">
    <source>
        <dbReference type="ARBA" id="ARBA00075349"/>
    </source>
</evidence>
<feature type="region of interest" description="Disordered" evidence="30">
    <location>
        <begin position="688"/>
        <end position="718"/>
    </location>
</feature>
<dbReference type="Pfam" id="PF00653">
    <property type="entry name" value="BIR"/>
    <property type="match status" value="1"/>
</dbReference>
<evidence type="ECO:0000256" key="21">
    <source>
        <dbReference type="ARBA" id="ARBA00023136"/>
    </source>
</evidence>
<feature type="compositionally biased region" description="Low complexity" evidence="30">
    <location>
        <begin position="4141"/>
        <end position="4165"/>
    </location>
</feature>
<keyword evidence="20" id="KW-0333">Golgi apparatus</keyword>
<feature type="compositionally biased region" description="Acidic residues" evidence="30">
    <location>
        <begin position="4758"/>
        <end position="4769"/>
    </location>
</feature>
<reference evidence="32" key="2">
    <citation type="journal article" date="2007" name="Science">
        <title>Genome sequence of Aedes aegypti, a major arbovirus vector.</title>
        <authorList>
            <person name="Nene V."/>
            <person name="Wortman J.R."/>
            <person name="Lawson D."/>
            <person name="Haas B."/>
            <person name="Kodira C."/>
            <person name="Tu Z.J."/>
            <person name="Loftus B."/>
            <person name="Xi Z."/>
            <person name="Megy K."/>
            <person name="Grabherr M."/>
            <person name="Ren Q."/>
            <person name="Zdobnov E.M."/>
            <person name="Lobo N.F."/>
            <person name="Campbell K.S."/>
            <person name="Brown S.E."/>
            <person name="Bonaldo M.F."/>
            <person name="Zhu J."/>
            <person name="Sinkins S.P."/>
            <person name="Hogenkamp D.G."/>
            <person name="Amedeo P."/>
            <person name="Arensburger P."/>
            <person name="Atkinson P.W."/>
            <person name="Bidwell S."/>
            <person name="Biedler J."/>
            <person name="Birney E."/>
            <person name="Bruggner R.V."/>
            <person name="Costas J."/>
            <person name="Coy M.R."/>
            <person name="Crabtree J."/>
            <person name="Crawford M."/>
            <person name="Debruyn B."/>
            <person name="Decaprio D."/>
            <person name="Eiglmeier K."/>
            <person name="Eisenstadt E."/>
            <person name="El-Dorry H."/>
            <person name="Gelbart W.M."/>
            <person name="Gomes S.L."/>
            <person name="Hammond M."/>
            <person name="Hannick L.I."/>
            <person name="Hogan J.R."/>
            <person name="Holmes M.H."/>
            <person name="Jaffe D."/>
            <person name="Johnston J.S."/>
            <person name="Kennedy R.C."/>
            <person name="Koo H."/>
            <person name="Kravitz S."/>
            <person name="Kriventseva E.V."/>
            <person name="Kulp D."/>
            <person name="Labutti K."/>
            <person name="Lee E."/>
            <person name="Li S."/>
            <person name="Lovin D.D."/>
            <person name="Mao C."/>
            <person name="Mauceli E."/>
            <person name="Menck C.F."/>
            <person name="Miller J.R."/>
            <person name="Montgomery P."/>
            <person name="Mori A."/>
            <person name="Nascimento A.L."/>
            <person name="Naveira H.F."/>
            <person name="Nusbaum C."/>
            <person name="O'leary S."/>
            <person name="Orvis J."/>
            <person name="Pertea M."/>
            <person name="Quesneville H."/>
            <person name="Reidenbach K.R."/>
            <person name="Rogers Y.H."/>
            <person name="Roth C.W."/>
            <person name="Schneider J.R."/>
            <person name="Schatz M."/>
            <person name="Shumway M."/>
            <person name="Stanke M."/>
            <person name="Stinson E.O."/>
            <person name="Tubio J.M."/>
            <person name="Vanzee J.P."/>
            <person name="Verjovski-Almeida S."/>
            <person name="Werner D."/>
            <person name="White O."/>
            <person name="Wyder S."/>
            <person name="Zeng Q."/>
            <person name="Zhao Q."/>
            <person name="Zhao Y."/>
            <person name="Hill C.A."/>
            <person name="Raikhel A.S."/>
            <person name="Soares M.B."/>
            <person name="Knudson D.L."/>
            <person name="Lee N.H."/>
            <person name="Galagan J."/>
            <person name="Salzberg S.L."/>
            <person name="Paulsen I.T."/>
            <person name="Dimopoulos G."/>
            <person name="Collins F.H."/>
            <person name="Birren B."/>
            <person name="Fraser-Liggett C.M."/>
            <person name="Severson D.W."/>
        </authorList>
    </citation>
    <scope>NUCLEOTIDE SEQUENCE [LARGE SCALE GENOMIC DNA]</scope>
    <source>
        <strain evidence="32">Liverpool</strain>
    </source>
</reference>
<evidence type="ECO:0000256" key="28">
    <source>
        <dbReference type="ARBA" id="ARBA00081222"/>
    </source>
</evidence>
<feature type="region of interest" description="Disordered" evidence="30">
    <location>
        <begin position="3688"/>
        <end position="3711"/>
    </location>
</feature>
<dbReference type="GO" id="GO:0005634">
    <property type="term" value="C:nucleus"/>
    <property type="evidence" value="ECO:0007669"/>
    <property type="project" value="TreeGrafter"/>
</dbReference>
<dbReference type="CDD" id="cd23810">
    <property type="entry name" value="UBCc_BIRC6"/>
    <property type="match status" value="1"/>
</dbReference>
<feature type="coiled-coil region" evidence="29">
    <location>
        <begin position="2122"/>
        <end position="2149"/>
    </location>
</feature>
<keyword evidence="29" id="KW-0175">Coiled coil</keyword>
<dbReference type="GO" id="GO:0016567">
    <property type="term" value="P:protein ubiquitination"/>
    <property type="evidence" value="ECO:0007669"/>
    <property type="project" value="UniProtKB-ARBA"/>
</dbReference>
<dbReference type="GO" id="GO:0004842">
    <property type="term" value="F:ubiquitin-protein transferase activity"/>
    <property type="evidence" value="ECO:0007669"/>
    <property type="project" value="InterPro"/>
</dbReference>
<dbReference type="InterPro" id="IPR022103">
    <property type="entry name" value="BIRC6"/>
</dbReference>
<feature type="compositionally biased region" description="Polar residues" evidence="30">
    <location>
        <begin position="4720"/>
        <end position="4734"/>
    </location>
</feature>
<feature type="region of interest" description="Disordered" evidence="30">
    <location>
        <begin position="3981"/>
        <end position="4000"/>
    </location>
</feature>
<dbReference type="eggNOG" id="KOG1101">
    <property type="taxonomic scope" value="Eukaryota"/>
</dbReference>
<reference evidence="32" key="3">
    <citation type="submission" date="2012-09" db="EMBL/GenBank/DDBJ databases">
        <authorList>
            <consortium name="VectorBase"/>
        </authorList>
    </citation>
    <scope>NUCLEOTIDE SEQUENCE</scope>
    <source>
        <strain evidence="32">Liverpool</strain>
    </source>
</reference>
<evidence type="ECO:0000256" key="17">
    <source>
        <dbReference type="ARBA" id="ARBA00022786"/>
    </source>
</evidence>
<name>Q16M36_AEDAE</name>
<keyword evidence="18" id="KW-0862">Zinc</keyword>
<feature type="compositionally biased region" description="Low complexity" evidence="30">
    <location>
        <begin position="2169"/>
        <end position="2189"/>
    </location>
</feature>
<dbReference type="GO" id="GO:0046872">
    <property type="term" value="F:metal ion binding"/>
    <property type="evidence" value="ECO:0007669"/>
    <property type="project" value="UniProtKB-KW"/>
</dbReference>
<feature type="compositionally biased region" description="Low complexity" evidence="30">
    <location>
        <begin position="552"/>
        <end position="565"/>
    </location>
</feature>
<dbReference type="Pfam" id="PF12356">
    <property type="entry name" value="BIRC6"/>
    <property type="match status" value="1"/>
</dbReference>
<feature type="region of interest" description="Disordered" evidence="30">
    <location>
        <begin position="4714"/>
        <end position="4819"/>
    </location>
</feature>
<dbReference type="GO" id="GO:0042127">
    <property type="term" value="P:regulation of cell population proliferation"/>
    <property type="evidence" value="ECO:0007669"/>
    <property type="project" value="UniProtKB-ARBA"/>
</dbReference>
<dbReference type="GO" id="GO:0005768">
    <property type="term" value="C:endosome"/>
    <property type="evidence" value="ECO:0007669"/>
    <property type="project" value="UniProtKB-SubCell"/>
</dbReference>
<dbReference type="EMBL" id="CH477882">
    <property type="protein sequence ID" value="EAT35381.2"/>
    <property type="molecule type" value="Genomic_DNA"/>
</dbReference>
<feature type="region of interest" description="Disordered" evidence="30">
    <location>
        <begin position="545"/>
        <end position="627"/>
    </location>
</feature>
<keyword evidence="10" id="KW-0808">Transferase</keyword>
<evidence type="ECO:0000256" key="27">
    <source>
        <dbReference type="ARBA" id="ARBA00079718"/>
    </source>
</evidence>
<feature type="compositionally biased region" description="Low complexity" evidence="30">
    <location>
        <begin position="3688"/>
        <end position="3699"/>
    </location>
</feature>
<sequence>MANGADDQWLKEDGYLNVDTESVRIVYHPFLNVILVFTRAGEVKVLDVNSGVILQSYHVSENLPAQCRYLPDQDKILFWNGRNVSMRGDYNGVLLLDTILQAPVSQADDIIRIELLLSEAVLFVQCLQNLEQHGLENTADVINELTLKIGESQQHAKRGIKAQKWETICLELSHSSLRMVAGEMVMQLKRLDRHIPALAIASAINERLTDLLEGARVTEPSALNRFYMFSEATRWQTFEGWPHMDYKWVLPDQMAQAGFYHYPGDNGNDDRAMCFTCNVCLVCWEKTDEPWSEHERHSPECPFVKGEFTQNVPLSVTYATSPAIATDGFSIISSGDRGNVFCTGNPSADVTVWNVERQLVKVHDFKVKLHPDILTTTSISRSAVVNSIELTALSTYYMKHAGLVSKSKVASLSLKPKMLGSKIVCGIRVSSTETVDGKDETGTTLLLIVYNVEESTSCDEGGNKQLNQASNVSVIPPTKKSSLSTIDEKYEEDIMKFFSGNTESQLLESIDKLIHLETLKKDDPSLCQQFGAKLDDTLRKLIETSGSPSVGSVDKPASDDSPSSPTGHIEVVKGPTCISLPPPPPSAAGSNSGSSTQLSSVKSSQPDSVTSISTMGSSSSPNTNVTSALSTATSSVSSGNCDINCIPLQYIEIPAEWHDNYRIAEVIPSSDNKYLLVVLRLIPKAAVDEKESTKDDEKEVVEKKDEGEKEEHEEEIPEEIEEADWKTVLLLYFLTEDGLIKAGDPVVKQLSDEESPVEIVMLPKCDSSGRSFGGPDTENGIFVMTCEDGKLRIFSLKTLNIVSEASVKDDHFVSATYCKSLERLCGCTAKGCLHFYSFYDLDADSSDERDDDVTCVIGNGSKAAAGADRSQYAEVDGAASSAAANLLKYDATPSTSSSPPQMPSAVATGASVTGENHLADALLAYKPELSLPTLKVLYSLTLFNEMLTPYSAEVPGCWSELEQAQKQRRHPQHLRPGDDTHLTKTWRLHNDATTWDEHLIELNLPKCTSLGHIDFKFSLYQPCTNPPAIQVTLLKQKSIGLCSRRKTQSINRVDESINFNIGSSDGKNFIENPVLSEEYLQARNAEILVGPIELAACMDLSEQAGSVTLTSPKLLKSKGRNYLLHIKTMTDLSKDGQAKTRGCDWLNEISITVRSTRQVYKIENERAQRLAMLDSNLLLRNLLKLLYSADEAVHMHQSVIFDILIWIVSIRLVRYRYPKNPFAKKVVPATEIKDVASSDINVQQSECIQIVERHLEEIIRHCVVRGNRSIAHKCVKFVSVALEGAQNMIDKDVCNSFEKSLKQAIITCLPEIIHSNHAGALRWFTLLISGTSTCDSHGPISEKCISLLKDVASEMRKRSNPYTALLRTRFGLYGSPFESEIFDSQPLTSKNTNVTYTCSITKTTGTGANNQSIDLRSVCIADGSELKFLPLQLRRRGIGNHFKGLLEVEPLHYVCSSTSDATRLENVDANNMQATNIIDDFLMENTAQNNIEPVQNHIKLDEKENLDDDMMNNVKNILVDKIFYSALKKHKMKDDFINEAKKSAEEIEIDPQNESFSEIGGWGPSNEPRMVFVGGNVTDASSIIEEKPQASITLNNKIQEFFEDSNADENANGLPWHKLLSTPPKQMIVVERMHSGAMRYITLDFGAPIMLTDLIIPACSDLASLFIDIWCFEEEADSVRLVVSQDIGSRTLVLSDLQPPPICRYLKITITGRYGMSATRCRIPMGSFYGHIVILDREGYADPVMKYLKNKKNNLPAQVKILKALYEDVHCRYCLSSSKLMDLLQPLINSESSNIAHMQAFLNRIKENNGDQTGPGHSNTSAFQDNAKVYAVYEECMAFQHQLNVIKRVIDRIKIPASLSDLPKQLKPGAADLSPIYTDKLRVLSECLIETLLHLITTYGVQNVANIYPYFDLETCNLLFDTLVINGDTHIQLATCSMLVRMCCFQSWWGEFLADKFLKLYSSQNSRIFPQDRVFFLLTYLGRKSISMGSCRSIVIDAILKSLATLLAPLSQNSASGLNIWCNTDLNLLGWILLFLSVCLDDGMADGKKDQSNIRWDFMSGETDMVKARLNMGSGGLRTLTRTFKKRFLQSKHYSSGLTGGNGNAVTEKMYMMNSDPLQTPASKLEMALKQHENQLKKLQNSVKQSFGDYFNEITKAKSVRLPGGEGGSRSSQSGSSGSGSKDTSSDSSTNDNETAFDKGLKSLKIGNIIVVIRGLIGLILSMDFTCNMDLFLITCKIIARLVLACRPVVQLSKIITTNQLLQLVRIAVWENQQQPWAVHAITCLLQDVLEADKNYKDDENDSGNSSGDEATTSSEAGASARPPVPDTAFKPVQHTVQVSKDISYADAVKNQLPSLMECDDADMEDILILDDILEREKRVFKKDASATVGSGRNGMTFLYKTVSSAMDARLETGLDTNVEITLRRLAMKATFNLIASLPQVTAVDPLNPTQIELTAWPESIVEAWSGEEYQQGLETNTMLTEVFDNILCDLHLVDSWLNLEKILQLWLTLNGETLEQVPGSNAPGLNAYSFPKIPFGDRAVHGLLKALATHPNIKLRAWCLGFQCLILACKPHFEADYIDSTSTTSDNHFRKMGNLIVGDENFEKMLLRFFSGVDQSISSLDSNRYAGPTVCKLVLELFIWLELKCNVKEKLKEILLKVILHLVQFGGAISSQQGPIDAQSQLIKELLSFSYDKSDLGVAMSIIECVSHLVYNNIVNVEKLYCYRASENSHSNSMYATRFGSLFATVLGPENARQCKTVTDSTVLIDLLKLASILVNTKNPRSGESDNAAAYESSTFNELNTSNESQTDEIKAEQQNIEPRPKTPCFADTVLQHSPTMTRLLSTLSHCSTSSFAMLVASSMYCASINDSKSSSLTEPQTVADAVFQLLLYICRAATQTVLVVKPLFDYISNASSMRHAMPKLHLSEPFLWFILKVLDNSASIAIFTDMGGIKVLCESLVRSNRVLINTQPSLVSMIMQRLSKSSNLQTTLSSSSKKSSMAATRNEDGLINFAPYCTISSENQTAQPADVLIQAPIASHRRARNPAWSYLFYPNESHVDLTITLPTAVLLKEVQLQPHLSTLASCPSAVAIEITRDSNLGPIPITQPISTVGMTCIRLKFAQPEIATSVIIRLYRPRDATNIGLTQISVLGTTTFSDVNGSSVAGPCWVTGTTPPQPAKPASDGTSEFFNDDDKAAKTSLGWLRILAQCSSVVMYNTDRQLANRVIMAATEVPGFLEACCSLLNIAPLCPNIALNNLETVLLKIGLYSRECGLNLINILLKESIPQTFQLCNDSISDLLYHLCTTHNEYTGDRVEAMLSWVQRLYERYHQNQVNRFVLHATNPYSGFIRCLSSILWQSYATDLIPDLPNMITKELFETLYDWNQELEHDEPLKKAIDAMLCSVCCIRPELFTMLLKRMGVLVPNLSTDLTASISDDRKDGECITDDIKQEESDAAEWYSHLVIEDLSRLNLSKAHLSTISMACQSPLAVQQLIDSGLPNLLTSVILEFCHRALNSINQHQKQSEVASGSVERDNREVFEEEQAAAAAVAAATAGDGAEESSSCMTDADKEHHKYSGSGAKEVIYPMVNVQKVTEILGFFSEVCSEGHMRDWLGCFEGSIFWEPLLLLLCNNKLANISPEVTPQACLDLEECLIKFLSKVTSCHPKNQEVFTVNLISVIRKSDSANVSSSGASAANGSSSNQTGLNNRPNSGSKSCISGFTRRLVLQILLESEKIMVAVQSELPLQNKDPNPYNLSNHPSKRPNTHFRLFYLSTNSKCQEIMDHCVTAYNRIIPNLPSDSRVSEVLIGSSNAGAAAGGSDNRKELWEMGLGMEFLSVAAGVTAKDKRLKEAKNQATTMKQKDILSMFKMKIDDPKLTAPDGIILRHTAIPNGVITSDTTISQVLAMLKSSGISLSTPCINLNLSLAKNKPDVELSCEASSSSSSSPILKAADFIPLSSPLQIFSSRGGLSLLAHYLPMVYPESPKSQQQLGDKDKSPPGGDWVKVEQNEEIYEDLDDILADASPKAQAISAVPQHSLAAFALFLKLPAYSEVLLRDKVRAQCLLRLILGVTGDGEGNEIYSLALSSSLPTLPFEVFRQLLDSSPLTTDDGVLLRRMVIEVGAIHLVLNCLSIFTHHNNAGVSSNSNSSDNIQAAASNKGAPGAAANGTDDQLNSDDKSHMYWAKGTGFGTGSTQQSWNVEQALLRQKSEEEHVTVLLQVLSSYINPGDKFPSNLDSEVLSYRECSETLPELPPIFLDLLQQSCMIPALSSYLRNDSVLDITRHIPLYRAILQLLRAISLSNQLVSLLVNKNNEGKISIAALLANMKACVDTYASRLKVNKKSNLKGQTQKITVSLDDGDDEGLALLIPDIQETSLLVQNATNVEALTVEEELKEVVPRPMAKSVEEKYMELMKALQFDTFEMIAETDNGYRFTISHHFETNVRMAGDRGHPGRVKRLAQETVTLSTSLPLSYSSSVFVRCDTDRLDIMKVLITGPAETPYANGCFEFDVYFPPDYPNSPMMINLETTGRNTVRFNPNLYNDGKVCLSVLNTWHGRPEEKWNAHTSSFLQVLVSIQSLILVPEPYFNEPGFERSRGTPTGSHSSREYNSNIYQACVRYAMLEQLKNPCPCFKEVIHTHFWLKRNEICAQIEDWIAELSKPLLNERTGRTISFNAMVLRRQYRQLREEFAKLKPPEGLDERDYPFITGITPTTPSVPVCAGVEGSNNGAVDSSATTSPEKPLTSDDDESELLLQSSQGDIVMGEDEDDDDANVVDEVIIKADVEDVAAGSSSSSNDKGTSIPDDGQDENPDLSPEEIVLSMVW</sequence>
<dbReference type="PROSITE" id="PS50143">
    <property type="entry name" value="BIR_REPEAT_2"/>
    <property type="match status" value="1"/>
</dbReference>
<dbReference type="Proteomes" id="UP000682892">
    <property type="component" value="Unassembled WGS sequence"/>
</dbReference>
<comment type="similarity">
    <text evidence="24">Belongs to the BIRC6 family.</text>
</comment>
<feature type="compositionally biased region" description="Low complexity" evidence="30">
    <location>
        <begin position="2303"/>
        <end position="2321"/>
    </location>
</feature>
<evidence type="ECO:0000256" key="20">
    <source>
        <dbReference type="ARBA" id="ARBA00023034"/>
    </source>
</evidence>
<keyword evidence="17" id="KW-0833">Ubl conjugation pathway</keyword>
<evidence type="ECO:0000256" key="23">
    <source>
        <dbReference type="ARBA" id="ARBA00023306"/>
    </source>
</evidence>
<dbReference type="VEuPathDB" id="VectorBase:AAEL012446"/>
<dbReference type="GO" id="GO:0005794">
    <property type="term" value="C:Golgi apparatus"/>
    <property type="evidence" value="ECO:0007669"/>
    <property type="project" value="UniProtKB-SubCell"/>
</dbReference>
<evidence type="ECO:0000313" key="33">
    <source>
        <dbReference type="Proteomes" id="UP000682892"/>
    </source>
</evidence>
<dbReference type="Gene3D" id="1.10.1170.10">
    <property type="entry name" value="Inhibitor Of Apoptosis Protein (2mihbC-IAP-1), Chain A"/>
    <property type="match status" value="1"/>
</dbReference>
<dbReference type="Pfam" id="PF00179">
    <property type="entry name" value="UQ_con"/>
    <property type="match status" value="1"/>
</dbReference>
<evidence type="ECO:0000256" key="9">
    <source>
        <dbReference type="ARBA" id="ARBA00022618"/>
    </source>
</evidence>
<keyword evidence="8" id="KW-0853">WD repeat</keyword>
<evidence type="ECO:0000256" key="10">
    <source>
        <dbReference type="ARBA" id="ARBA00022679"/>
    </source>
</evidence>
<dbReference type="Gene3D" id="3.10.110.10">
    <property type="entry name" value="Ubiquitin Conjugating Enzyme"/>
    <property type="match status" value="1"/>
</dbReference>
<keyword evidence="11" id="KW-0646">Protease inhibitor</keyword>
<keyword evidence="13" id="KW-0479">Metal-binding</keyword>
<feature type="compositionally biased region" description="Low complexity" evidence="30">
    <location>
        <begin position="587"/>
        <end position="627"/>
    </location>
</feature>
<keyword evidence="12" id="KW-0053">Apoptosis</keyword>
<dbReference type="GO" id="GO:0004869">
    <property type="term" value="F:cysteine-type endopeptidase inhibitor activity"/>
    <property type="evidence" value="ECO:0007669"/>
    <property type="project" value="TreeGrafter"/>
</dbReference>
<feature type="compositionally biased region" description="Basic and acidic residues" evidence="30">
    <location>
        <begin position="688"/>
        <end position="710"/>
    </location>
</feature>
<dbReference type="FunFam" id="3.10.110.10:FF:000014">
    <property type="entry name" value="Baculoviral IAP repeat-containing protein 6"/>
    <property type="match status" value="1"/>
</dbReference>